<dbReference type="Pfam" id="PF01679">
    <property type="entry name" value="Pmp3"/>
    <property type="match status" value="1"/>
</dbReference>
<keyword evidence="3 6" id="KW-0812">Transmembrane</keyword>
<sequence>MQSHVYSVNKDDLILIVLSIFIPPVAVIIRKGFFSRDFLLNLLLFLIFFFPAIIHAFYVIYETSTQRPYNNTNGSSTTVSISNVVATEDQLPLASNVDGLNNGNFNIDLERDGNKGDLPNYEEVAGHKHVTDNKIQH</sequence>
<keyword evidence="8" id="KW-1185">Reference proteome</keyword>
<feature type="transmembrane region" description="Helical" evidence="6">
    <location>
        <begin position="12"/>
        <end position="29"/>
    </location>
</feature>
<dbReference type="EMBL" id="JAWIZZ010000046">
    <property type="protein sequence ID" value="KAK5779798.1"/>
    <property type="molecule type" value="Genomic_DNA"/>
</dbReference>
<protein>
    <submittedName>
        <fullName evidence="7">Uncharacterized protein</fullName>
    </submittedName>
</protein>
<keyword evidence="4 6" id="KW-1133">Transmembrane helix</keyword>
<evidence type="ECO:0000313" key="8">
    <source>
        <dbReference type="Proteomes" id="UP001306508"/>
    </source>
</evidence>
<evidence type="ECO:0000256" key="5">
    <source>
        <dbReference type="ARBA" id="ARBA00023136"/>
    </source>
</evidence>
<comment type="subcellular location">
    <subcellularLocation>
        <location evidence="1">Membrane</location>
    </subcellularLocation>
</comment>
<reference evidence="8" key="1">
    <citation type="submission" date="2023-07" db="EMBL/GenBank/DDBJ databases">
        <title>A draft genome of Kazachstania heterogenica Y-27499.</title>
        <authorList>
            <person name="Donic C."/>
            <person name="Kralova J.S."/>
            <person name="Fidel L."/>
            <person name="Ben-Dor S."/>
            <person name="Jung S."/>
        </authorList>
    </citation>
    <scope>NUCLEOTIDE SEQUENCE [LARGE SCALE GENOMIC DNA]</scope>
    <source>
        <strain evidence="8">Y27499</strain>
    </source>
</reference>
<dbReference type="PANTHER" id="PTHR21659:SF112">
    <property type="entry name" value="PROTEIN SNA2-RELATED"/>
    <property type="match status" value="1"/>
</dbReference>
<dbReference type="AlphaFoldDB" id="A0AAN7WGV3"/>
<evidence type="ECO:0000256" key="3">
    <source>
        <dbReference type="ARBA" id="ARBA00022692"/>
    </source>
</evidence>
<feature type="transmembrane region" description="Helical" evidence="6">
    <location>
        <begin position="38"/>
        <end position="61"/>
    </location>
</feature>
<accession>A0AAN7WGV3</accession>
<comment type="similarity">
    <text evidence="2">Belongs to the UPF0057 (PMP3) family.</text>
</comment>
<dbReference type="PANTHER" id="PTHR21659">
    <property type="entry name" value="HYDROPHOBIC PROTEIN RCI2 LOW TEMPERATURE AND SALT RESPONSIVE PROTEIN LTI6 -RELATED"/>
    <property type="match status" value="1"/>
</dbReference>
<comment type="caution">
    <text evidence="7">The sequence shown here is derived from an EMBL/GenBank/DDBJ whole genome shotgun (WGS) entry which is preliminary data.</text>
</comment>
<name>A0AAN7WGV3_9SACH</name>
<evidence type="ECO:0000256" key="2">
    <source>
        <dbReference type="ARBA" id="ARBA00009530"/>
    </source>
</evidence>
<evidence type="ECO:0000256" key="1">
    <source>
        <dbReference type="ARBA" id="ARBA00004370"/>
    </source>
</evidence>
<dbReference type="InterPro" id="IPR000612">
    <property type="entry name" value="PMP3"/>
</dbReference>
<keyword evidence="5 6" id="KW-0472">Membrane</keyword>
<evidence type="ECO:0000313" key="7">
    <source>
        <dbReference type="EMBL" id="KAK5779798.1"/>
    </source>
</evidence>
<proteinExistence type="inferred from homology"/>
<evidence type="ECO:0000256" key="4">
    <source>
        <dbReference type="ARBA" id="ARBA00022989"/>
    </source>
</evidence>
<evidence type="ECO:0000256" key="6">
    <source>
        <dbReference type="SAM" id="Phobius"/>
    </source>
</evidence>
<dbReference type="GO" id="GO:0016020">
    <property type="term" value="C:membrane"/>
    <property type="evidence" value="ECO:0007669"/>
    <property type="project" value="UniProtKB-SubCell"/>
</dbReference>
<gene>
    <name evidence="7" type="ORF">RI543_002921</name>
</gene>
<dbReference type="Proteomes" id="UP001306508">
    <property type="component" value="Unassembled WGS sequence"/>
</dbReference>
<organism evidence="7 8">
    <name type="scientific">Arxiozyma heterogenica</name>
    <dbReference type="NCBI Taxonomy" id="278026"/>
    <lineage>
        <taxon>Eukaryota</taxon>
        <taxon>Fungi</taxon>
        <taxon>Dikarya</taxon>
        <taxon>Ascomycota</taxon>
        <taxon>Saccharomycotina</taxon>
        <taxon>Saccharomycetes</taxon>
        <taxon>Saccharomycetales</taxon>
        <taxon>Saccharomycetaceae</taxon>
        <taxon>Arxiozyma</taxon>
    </lineage>
</organism>
<dbReference type="PROSITE" id="PS01309">
    <property type="entry name" value="UPF0057"/>
    <property type="match status" value="1"/>
</dbReference>